<keyword evidence="4 17" id="KW-0732">Signal</keyword>
<evidence type="ECO:0000256" key="12">
    <source>
        <dbReference type="PIRSR" id="PIRSR001191-1"/>
    </source>
</evidence>
<feature type="binding site" evidence="14">
    <location>
        <position position="161"/>
    </location>
    <ligand>
        <name>Ca(2+)</name>
        <dbReference type="ChEBI" id="CHEBI:29108"/>
        <label>2</label>
    </ligand>
</feature>
<evidence type="ECO:0000256" key="5">
    <source>
        <dbReference type="ARBA" id="ARBA00022737"/>
    </source>
</evidence>
<dbReference type="GO" id="GO:0030574">
    <property type="term" value="P:collagen catabolic process"/>
    <property type="evidence" value="ECO:0007669"/>
    <property type="project" value="TreeGrafter"/>
</dbReference>
<gene>
    <name evidence="19" type="ORF">Z043_105665</name>
</gene>
<dbReference type="Pfam" id="PF01471">
    <property type="entry name" value="PG_binding_1"/>
    <property type="match status" value="1"/>
</dbReference>
<dbReference type="InterPro" id="IPR036375">
    <property type="entry name" value="Hemopexin-like_dom_sf"/>
</dbReference>
<dbReference type="SMART" id="SM00235">
    <property type="entry name" value="ZnMc"/>
    <property type="match status" value="1"/>
</dbReference>
<dbReference type="PROSITE" id="PS51642">
    <property type="entry name" value="HEMOPEXIN_2"/>
    <property type="match status" value="3"/>
</dbReference>
<dbReference type="GO" id="GO:0006508">
    <property type="term" value="P:proteolysis"/>
    <property type="evidence" value="ECO:0007669"/>
    <property type="project" value="UniProtKB-KW"/>
</dbReference>
<dbReference type="InterPro" id="IPR006026">
    <property type="entry name" value="Peptidase_Metallo"/>
</dbReference>
<feature type="modified residue" description="Phosphotyrosine; by PKDCC" evidence="15">
    <location>
        <position position="333"/>
    </location>
</feature>
<feature type="binding site" evidence="14">
    <location>
        <position position="198"/>
    </location>
    <ligand>
        <name>Ca(2+)</name>
        <dbReference type="ChEBI" id="CHEBI:29108"/>
        <label>3</label>
    </ligand>
</feature>
<evidence type="ECO:0000256" key="2">
    <source>
        <dbReference type="ARBA" id="ARBA00022670"/>
    </source>
</evidence>
<evidence type="ECO:0000259" key="18">
    <source>
        <dbReference type="SMART" id="SM00235"/>
    </source>
</evidence>
<evidence type="ECO:0000256" key="13">
    <source>
        <dbReference type="PIRSR" id="PIRSR001191-2"/>
    </source>
</evidence>
<dbReference type="FunFam" id="3.40.390.10:FF:000091">
    <property type="entry name" value="Matrix metalloproteinase-16-like Protein"/>
    <property type="match status" value="1"/>
</dbReference>
<dbReference type="PROSITE" id="PS00024">
    <property type="entry name" value="HEMOPEXIN"/>
    <property type="match status" value="1"/>
</dbReference>
<dbReference type="PRINTS" id="PR00138">
    <property type="entry name" value="MATRIXIN"/>
</dbReference>
<comment type="cofactor">
    <cofactor evidence="14">
        <name>Zn(2+)</name>
        <dbReference type="ChEBI" id="CHEBI:29105"/>
    </cofactor>
    <text evidence="14">Binds 2 Zn(2+) ions per subunit.</text>
</comment>
<comment type="cofactor">
    <cofactor evidence="14">
        <name>Ca(2+)</name>
        <dbReference type="ChEBI" id="CHEBI:29108"/>
    </cofactor>
    <text evidence="14">Can bind about 5 Ca(2+) ions per subunit.</text>
</comment>
<evidence type="ECO:0000256" key="16">
    <source>
        <dbReference type="PROSITE-ProRule" id="PRU01011"/>
    </source>
</evidence>
<feature type="binding site" evidence="13">
    <location>
        <position position="229"/>
    </location>
    <ligand>
        <name>Zn(2+)</name>
        <dbReference type="ChEBI" id="CHEBI:29105"/>
        <label>2</label>
        <note>catalytic</note>
    </ligand>
</feature>
<feature type="binding site" evidence="14">
    <location>
        <position position="178"/>
    </location>
    <ligand>
        <name>Ca(2+)</name>
        <dbReference type="ChEBI" id="CHEBI:29108"/>
        <label>3</label>
    </ligand>
</feature>
<dbReference type="InterPro" id="IPR002477">
    <property type="entry name" value="Peptidoglycan-bd-like"/>
</dbReference>
<feature type="domain" description="Peptidase metallopeptidase" evidence="18">
    <location>
        <begin position="108"/>
        <end position="264"/>
    </location>
</feature>
<keyword evidence="2" id="KW-0645">Protease</keyword>
<keyword evidence="3 13" id="KW-0479">Metal-binding</keyword>
<reference evidence="19 20" key="1">
    <citation type="submission" date="2015-08" db="EMBL/GenBank/DDBJ databases">
        <title>The genome of the Asian arowana (Scleropages formosus).</title>
        <authorList>
            <person name="Tan M.H."/>
            <person name="Gan H.M."/>
            <person name="Croft L.J."/>
            <person name="Austin C.M."/>
        </authorList>
    </citation>
    <scope>NUCLEOTIDE SEQUENCE [LARGE SCALE GENOMIC DNA]</scope>
    <source>
        <strain evidence="19">Aro1</strain>
    </source>
</reference>
<proteinExistence type="inferred from homology"/>
<evidence type="ECO:0000256" key="15">
    <source>
        <dbReference type="PIRSR" id="PIRSR621190-4"/>
    </source>
</evidence>
<dbReference type="InterPro" id="IPR021190">
    <property type="entry name" value="Pept_M10A"/>
</dbReference>
<feature type="repeat" description="Hemopexin" evidence="16">
    <location>
        <begin position="341"/>
        <end position="389"/>
    </location>
</feature>
<feature type="binding site" evidence="14">
    <location>
        <position position="186"/>
    </location>
    <ligand>
        <name>Zn(2+)</name>
        <dbReference type="ChEBI" id="CHEBI:29105"/>
        <label>1</label>
    </ligand>
</feature>
<evidence type="ECO:0000313" key="20">
    <source>
        <dbReference type="Proteomes" id="UP000034805"/>
    </source>
</evidence>
<keyword evidence="10" id="KW-0865">Zymogen</keyword>
<comment type="caution">
    <text evidence="19">The sequence shown here is derived from an EMBL/GenBank/DDBJ whole genome shotgun (WGS) entry which is preliminary data.</text>
</comment>
<evidence type="ECO:0000313" key="19">
    <source>
        <dbReference type="EMBL" id="KPP75117.1"/>
    </source>
</evidence>
<dbReference type="SUPFAM" id="SSF55486">
    <property type="entry name" value="Metalloproteases ('zincins'), catalytic domain"/>
    <property type="match status" value="1"/>
</dbReference>
<dbReference type="FunFam" id="2.110.10.10:FF:000008">
    <property type="entry name" value="Matrix metallopeptidase 19"/>
    <property type="match status" value="1"/>
</dbReference>
<evidence type="ECO:0000256" key="11">
    <source>
        <dbReference type="ARBA" id="ARBA00023157"/>
    </source>
</evidence>
<feature type="chain" id="PRO_5006143478" evidence="17">
    <location>
        <begin position="25"/>
        <end position="438"/>
    </location>
</feature>
<evidence type="ECO:0000256" key="4">
    <source>
        <dbReference type="ARBA" id="ARBA00022729"/>
    </source>
</evidence>
<feature type="repeat" description="Hemopexin" evidence="16">
    <location>
        <begin position="390"/>
        <end position="436"/>
    </location>
</feature>
<feature type="binding site" evidence="14">
    <location>
        <position position="347"/>
    </location>
    <ligand>
        <name>Ca(2+)</name>
        <dbReference type="ChEBI" id="CHEBI:29108"/>
        <label>5</label>
    </ligand>
</feature>
<feature type="binding site" evidence="14">
    <location>
        <position position="237"/>
    </location>
    <ligand>
        <name>Zn(2+)</name>
        <dbReference type="ChEBI" id="CHEBI:29105"/>
        <label>2</label>
        <note>catalytic</note>
    </ligand>
</feature>
<feature type="binding site" evidence="14">
    <location>
        <position position="302"/>
    </location>
    <ligand>
        <name>Ca(2+)</name>
        <dbReference type="ChEBI" id="CHEBI:29108"/>
        <label>4</label>
    </ligand>
</feature>
<dbReference type="Gene3D" id="3.40.390.10">
    <property type="entry name" value="Collagenase (Catalytic Domain)"/>
    <property type="match status" value="1"/>
</dbReference>
<dbReference type="CDD" id="cd04278">
    <property type="entry name" value="ZnMc_MMP"/>
    <property type="match status" value="1"/>
</dbReference>
<dbReference type="Pfam" id="PF00045">
    <property type="entry name" value="Hemopexin"/>
    <property type="match status" value="3"/>
</dbReference>
<evidence type="ECO:0000256" key="14">
    <source>
        <dbReference type="PIRSR" id="PIRSR621190-2"/>
    </source>
</evidence>
<dbReference type="AlphaFoldDB" id="A0A0P7UY74"/>
<dbReference type="InterPro" id="IPR018487">
    <property type="entry name" value="Hemopexin-like_repeat"/>
</dbReference>
<feature type="binding site" evidence="14">
    <location>
        <position position="304"/>
    </location>
    <ligand>
        <name>Ca(2+)</name>
        <dbReference type="ChEBI" id="CHEBI:29108"/>
        <label>5</label>
    </ligand>
</feature>
<feature type="active site" evidence="12">
    <location>
        <position position="220"/>
    </location>
</feature>
<evidence type="ECO:0000256" key="7">
    <source>
        <dbReference type="ARBA" id="ARBA00022833"/>
    </source>
</evidence>
<dbReference type="SUPFAM" id="SSF50923">
    <property type="entry name" value="Hemopexin-like domain"/>
    <property type="match status" value="1"/>
</dbReference>
<dbReference type="Pfam" id="PF00413">
    <property type="entry name" value="Peptidase_M10"/>
    <property type="match status" value="1"/>
</dbReference>
<dbReference type="InterPro" id="IPR000585">
    <property type="entry name" value="Hemopexin-like_dom"/>
</dbReference>
<feature type="binding site" evidence="13">
    <location>
        <position position="219"/>
    </location>
    <ligand>
        <name>Zn(2+)</name>
        <dbReference type="ChEBI" id="CHEBI:29105"/>
        <label>2</label>
        <note>catalytic</note>
    </ligand>
</feature>
<evidence type="ECO:0000256" key="1">
    <source>
        <dbReference type="ARBA" id="ARBA00010370"/>
    </source>
</evidence>
<dbReference type="PIRSF" id="PIRSF001191">
    <property type="entry name" value="Peptidase_M10A_matrix"/>
    <property type="match status" value="1"/>
</dbReference>
<dbReference type="GO" id="GO:0008270">
    <property type="term" value="F:zinc ion binding"/>
    <property type="evidence" value="ECO:0007669"/>
    <property type="project" value="InterPro"/>
</dbReference>
<dbReference type="CDD" id="cd00094">
    <property type="entry name" value="HX"/>
    <property type="match status" value="1"/>
</dbReference>
<name>A0A0P7UY74_SCLFO</name>
<feature type="repeat" description="Hemopexin" evidence="16">
    <location>
        <begin position="298"/>
        <end position="336"/>
    </location>
</feature>
<evidence type="ECO:0000256" key="8">
    <source>
        <dbReference type="ARBA" id="ARBA00022837"/>
    </source>
</evidence>
<feature type="binding site" description="in inhibited form" evidence="14">
    <location>
        <position position="93"/>
    </location>
    <ligand>
        <name>Zn(2+)</name>
        <dbReference type="ChEBI" id="CHEBI:29105"/>
        <label>2</label>
        <note>catalytic</note>
    </ligand>
</feature>
<comment type="similarity">
    <text evidence="1">Belongs to the peptidase M10A family.</text>
</comment>
<keyword evidence="9" id="KW-0482">Metalloprotease</keyword>
<evidence type="ECO:0000256" key="17">
    <source>
        <dbReference type="SAM" id="SignalP"/>
    </source>
</evidence>
<feature type="binding site" evidence="14">
    <location>
        <position position="196"/>
    </location>
    <ligand>
        <name>Zn(2+)</name>
        <dbReference type="ChEBI" id="CHEBI:29105"/>
        <label>1</label>
    </ligand>
</feature>
<keyword evidence="5" id="KW-0677">Repeat</keyword>
<dbReference type="InterPro" id="IPR024079">
    <property type="entry name" value="MetalloPept_cat_dom_sf"/>
</dbReference>
<dbReference type="GO" id="GO:0030198">
    <property type="term" value="P:extracellular matrix organization"/>
    <property type="evidence" value="ECO:0007669"/>
    <property type="project" value="TreeGrafter"/>
</dbReference>
<sequence>MRGTEKMGLLLPTMLFSITLCALSAVTDRRELIEVTAYLKQFGYLQTTLDMNGQNYGPEDIAQALRVFQKVTDLPVTGKVDAATLAMMRRPRCGMQDSFNHNFHKYTVIGRWRKKNLTYRILNYTPNMGLTKTRTAIRDAFRYWSEVTSLSFREALDGSADIKILFHTKRGICPVSFDGRGGVLAHAEAPESGIVHFDGDEFWTEGTYDGTNLRIVAAHEIGHALGLGHSRYSSAIMGPVYNGYRSKLQLHPDDVQGIQALYGPFRKTYAFSGDFVWTVSDKGYNTPVRINQVWKGLPGNLDAAVHSQRTGKTYFLKGDKVWRYTSFQLEHGYPKKLTNIPSNINAALYLEATKKIYFFKGSEYWQWDELDSTSLWGYPRPISQLFKGLPANLDAALSWTNGRTYFFKGDQYWRVSKQLVAESGYPLNMQEHWMQCDD</sequence>
<feature type="binding site" evidence="13">
    <location>
        <position position="223"/>
    </location>
    <ligand>
        <name>Zn(2+)</name>
        <dbReference type="ChEBI" id="CHEBI:29105"/>
        <label>2</label>
        <note>catalytic</note>
    </ligand>
</feature>
<dbReference type="GO" id="GO:0004222">
    <property type="term" value="F:metalloendopeptidase activity"/>
    <property type="evidence" value="ECO:0007669"/>
    <property type="project" value="InterPro"/>
</dbReference>
<keyword evidence="7 13" id="KW-0862">Zinc</keyword>
<dbReference type="GO" id="GO:0031012">
    <property type="term" value="C:extracellular matrix"/>
    <property type="evidence" value="ECO:0007669"/>
    <property type="project" value="InterPro"/>
</dbReference>
<keyword evidence="11" id="KW-1015">Disulfide bond</keyword>
<evidence type="ECO:0000256" key="6">
    <source>
        <dbReference type="ARBA" id="ARBA00022801"/>
    </source>
</evidence>
<keyword evidence="6" id="KW-0378">Hydrolase</keyword>
<dbReference type="SMART" id="SM00120">
    <property type="entry name" value="HX"/>
    <property type="match status" value="4"/>
</dbReference>
<dbReference type="PANTHER" id="PTHR10201:SF166">
    <property type="entry name" value="MATRIX METALLOPROTEINASE-19"/>
    <property type="match status" value="1"/>
</dbReference>
<keyword evidence="8 14" id="KW-0106">Calcium</keyword>
<feature type="binding site" evidence="14">
    <location>
        <position position="201"/>
    </location>
    <ligand>
        <name>Ca(2+)</name>
        <dbReference type="ChEBI" id="CHEBI:29108"/>
        <label>3</label>
    </ligand>
</feature>
<evidence type="ECO:0000256" key="10">
    <source>
        <dbReference type="ARBA" id="ARBA00023145"/>
    </source>
</evidence>
<accession>A0A0P7UY74</accession>
<organism evidence="19 20">
    <name type="scientific">Scleropages formosus</name>
    <name type="common">Asian bonytongue</name>
    <name type="synonym">Osteoglossum formosum</name>
    <dbReference type="NCBI Taxonomy" id="113540"/>
    <lineage>
        <taxon>Eukaryota</taxon>
        <taxon>Metazoa</taxon>
        <taxon>Chordata</taxon>
        <taxon>Craniata</taxon>
        <taxon>Vertebrata</taxon>
        <taxon>Euteleostomi</taxon>
        <taxon>Actinopterygii</taxon>
        <taxon>Neopterygii</taxon>
        <taxon>Teleostei</taxon>
        <taxon>Osteoglossocephala</taxon>
        <taxon>Osteoglossomorpha</taxon>
        <taxon>Osteoglossiformes</taxon>
        <taxon>Osteoglossidae</taxon>
        <taxon>Scleropages</taxon>
    </lineage>
</organism>
<feature type="binding site" evidence="14">
    <location>
        <position position="394"/>
    </location>
    <ligand>
        <name>Ca(2+)</name>
        <dbReference type="ChEBI" id="CHEBI:29108"/>
        <label>4</label>
    </ligand>
</feature>
<feature type="binding site" evidence="14">
    <location>
        <position position="201"/>
    </location>
    <ligand>
        <name>Ca(2+)</name>
        <dbReference type="ChEBI" id="CHEBI:29108"/>
        <label>1</label>
    </ligand>
</feature>
<dbReference type="InterPro" id="IPR018486">
    <property type="entry name" value="Hemopexin_CS"/>
</dbReference>
<dbReference type="InterPro" id="IPR001818">
    <property type="entry name" value="Pept_M10_metallopeptidase"/>
</dbReference>
<evidence type="ECO:0000256" key="3">
    <source>
        <dbReference type="ARBA" id="ARBA00022723"/>
    </source>
</evidence>
<dbReference type="PANTHER" id="PTHR10201">
    <property type="entry name" value="MATRIX METALLOPROTEINASE"/>
    <property type="match status" value="1"/>
</dbReference>
<protein>
    <submittedName>
        <fullName evidence="19">Matrix metalloproteinase-19-like</fullName>
    </submittedName>
</protein>
<feature type="signal peptide" evidence="17">
    <location>
        <begin position="1"/>
        <end position="24"/>
    </location>
</feature>
<dbReference type="STRING" id="113540.ENSSFOP00015033619"/>
<dbReference type="Gene3D" id="2.110.10.10">
    <property type="entry name" value="Hemopexin-like domain"/>
    <property type="match status" value="2"/>
</dbReference>
<dbReference type="GO" id="GO:0005615">
    <property type="term" value="C:extracellular space"/>
    <property type="evidence" value="ECO:0007669"/>
    <property type="project" value="TreeGrafter"/>
</dbReference>
<feature type="binding site" evidence="14">
    <location>
        <position position="179"/>
    </location>
    <ligand>
        <name>Ca(2+)</name>
        <dbReference type="ChEBI" id="CHEBI:29108"/>
        <label>3</label>
    </ligand>
</feature>
<evidence type="ECO:0000256" key="9">
    <source>
        <dbReference type="ARBA" id="ARBA00023049"/>
    </source>
</evidence>
<dbReference type="Proteomes" id="UP000034805">
    <property type="component" value="Unassembled WGS sequence"/>
</dbReference>
<dbReference type="EMBL" id="JARO02001551">
    <property type="protein sequence ID" value="KPP75117.1"/>
    <property type="molecule type" value="Genomic_DNA"/>
</dbReference>
<dbReference type="InterPro" id="IPR033739">
    <property type="entry name" value="M10A_MMP"/>
</dbReference>